<dbReference type="InterPro" id="IPR010982">
    <property type="entry name" value="Lambda_DNA-bd_dom_sf"/>
</dbReference>
<dbReference type="Proteomes" id="UP000184485">
    <property type="component" value="Unassembled WGS sequence"/>
</dbReference>
<accession>A0A1M5KH55</accession>
<evidence type="ECO:0000313" key="7">
    <source>
        <dbReference type="Proteomes" id="UP000184485"/>
    </source>
</evidence>
<dbReference type="GO" id="GO:0003700">
    <property type="term" value="F:DNA-binding transcription factor activity"/>
    <property type="evidence" value="ECO:0007669"/>
    <property type="project" value="TreeGrafter"/>
</dbReference>
<evidence type="ECO:0000259" key="5">
    <source>
        <dbReference type="PROSITE" id="PS50932"/>
    </source>
</evidence>
<protein>
    <submittedName>
        <fullName evidence="6">Transcriptional regulator, LacI family</fullName>
    </submittedName>
</protein>
<dbReference type="InterPro" id="IPR046335">
    <property type="entry name" value="LacI/GalR-like_sensor"/>
</dbReference>
<keyword evidence="1" id="KW-0678">Repressor</keyword>
<dbReference type="OrthoDB" id="7946617at2"/>
<dbReference type="Gene3D" id="1.10.260.40">
    <property type="entry name" value="lambda repressor-like DNA-binding domains"/>
    <property type="match status" value="1"/>
</dbReference>
<keyword evidence="7" id="KW-1185">Reference proteome</keyword>
<dbReference type="AlphaFoldDB" id="A0A1M5KH55"/>
<dbReference type="PANTHER" id="PTHR30146:SF148">
    <property type="entry name" value="HTH-TYPE TRANSCRIPTIONAL REPRESSOR PURR-RELATED"/>
    <property type="match status" value="1"/>
</dbReference>
<keyword evidence="3" id="KW-0238">DNA-binding</keyword>
<name>A0A1M5KH55_9HYPH</name>
<dbReference type="Pfam" id="PF13377">
    <property type="entry name" value="Peripla_BP_3"/>
    <property type="match status" value="1"/>
</dbReference>
<dbReference type="EMBL" id="FQUP01000005">
    <property type="protein sequence ID" value="SHG52077.1"/>
    <property type="molecule type" value="Genomic_DNA"/>
</dbReference>
<dbReference type="Pfam" id="PF00356">
    <property type="entry name" value="LacI"/>
    <property type="match status" value="1"/>
</dbReference>
<dbReference type="PANTHER" id="PTHR30146">
    <property type="entry name" value="LACI-RELATED TRANSCRIPTIONAL REPRESSOR"/>
    <property type="match status" value="1"/>
</dbReference>
<reference evidence="6 7" key="1">
    <citation type="submission" date="2016-11" db="EMBL/GenBank/DDBJ databases">
        <authorList>
            <person name="Jaros S."/>
            <person name="Januszkiewicz K."/>
            <person name="Wedrychowicz H."/>
        </authorList>
    </citation>
    <scope>NUCLEOTIDE SEQUENCE [LARGE SCALE GENOMIC DNA]</scope>
    <source>
        <strain evidence="6 7">DSM 19436</strain>
    </source>
</reference>
<dbReference type="InterPro" id="IPR028082">
    <property type="entry name" value="Peripla_BP_I"/>
</dbReference>
<feature type="domain" description="HTH lacI-type" evidence="5">
    <location>
        <begin position="21"/>
        <end position="74"/>
    </location>
</feature>
<dbReference type="PROSITE" id="PS50932">
    <property type="entry name" value="HTH_LACI_2"/>
    <property type="match status" value="1"/>
</dbReference>
<keyword evidence="4" id="KW-0804">Transcription</keyword>
<dbReference type="Gene3D" id="3.40.50.2300">
    <property type="match status" value="2"/>
</dbReference>
<gene>
    <name evidence="6" type="ORF">SAMN02745157_4391</name>
</gene>
<evidence type="ECO:0000313" key="6">
    <source>
        <dbReference type="EMBL" id="SHG52077.1"/>
    </source>
</evidence>
<sequence>MSDQDPPDDTLPPARGRRRLATIADVAATAGVAIGTVSRFLNGREIREANRHQIEAAIEKLSYRRNAVAAAMKTDTTHMIGLLIPTFDEFHSEMVEQLATLLRASGRALVIYCHSHDADVIHGALDFFAAQRVDALIMDGVTQARQRVEQLIREGVPIVFYNNEIPGLAADCVLVENRNASYRAVNHLIDLRHERIAVLTGELHDSSGRQRFEGFEAAMAEAGLAVDRRYIAHGTWRTNSGYELARRLMQLNKPPTAMYVSNYGMTIGVLSWLKEQGLRLPDDLSLVSFDDVALFRLYEPGITSIAQPISGIAQAITSLIEARLGDDRDAPPRTITLSCDIILRGSTRRRPASA</sequence>
<dbReference type="GO" id="GO:0000976">
    <property type="term" value="F:transcription cis-regulatory region binding"/>
    <property type="evidence" value="ECO:0007669"/>
    <property type="project" value="TreeGrafter"/>
</dbReference>
<dbReference type="SMART" id="SM00354">
    <property type="entry name" value="HTH_LACI"/>
    <property type="match status" value="1"/>
</dbReference>
<dbReference type="STRING" id="1122133.SAMN02745157_4391"/>
<dbReference type="CDD" id="cd06267">
    <property type="entry name" value="PBP1_LacI_sugar_binding-like"/>
    <property type="match status" value="1"/>
</dbReference>
<evidence type="ECO:0000256" key="1">
    <source>
        <dbReference type="ARBA" id="ARBA00022491"/>
    </source>
</evidence>
<dbReference type="SUPFAM" id="SSF53822">
    <property type="entry name" value="Periplasmic binding protein-like I"/>
    <property type="match status" value="1"/>
</dbReference>
<dbReference type="SUPFAM" id="SSF47413">
    <property type="entry name" value="lambda repressor-like DNA-binding domains"/>
    <property type="match status" value="1"/>
</dbReference>
<organism evidence="6 7">
    <name type="scientific">Kaistia soli DSM 19436</name>
    <dbReference type="NCBI Taxonomy" id="1122133"/>
    <lineage>
        <taxon>Bacteria</taxon>
        <taxon>Pseudomonadati</taxon>
        <taxon>Pseudomonadota</taxon>
        <taxon>Alphaproteobacteria</taxon>
        <taxon>Hyphomicrobiales</taxon>
        <taxon>Kaistiaceae</taxon>
        <taxon>Kaistia</taxon>
    </lineage>
</organism>
<evidence type="ECO:0000256" key="4">
    <source>
        <dbReference type="ARBA" id="ARBA00023163"/>
    </source>
</evidence>
<keyword evidence="2" id="KW-0805">Transcription regulation</keyword>
<dbReference type="InterPro" id="IPR000843">
    <property type="entry name" value="HTH_LacI"/>
</dbReference>
<evidence type="ECO:0000256" key="3">
    <source>
        <dbReference type="ARBA" id="ARBA00023125"/>
    </source>
</evidence>
<evidence type="ECO:0000256" key="2">
    <source>
        <dbReference type="ARBA" id="ARBA00023015"/>
    </source>
</evidence>
<proteinExistence type="predicted"/>
<dbReference type="CDD" id="cd01392">
    <property type="entry name" value="HTH_LacI"/>
    <property type="match status" value="1"/>
</dbReference>